<proteinExistence type="predicted"/>
<gene>
    <name evidence="5" type="primary">LOC113394360</name>
</gene>
<dbReference type="GO" id="GO:0016579">
    <property type="term" value="P:protein deubiquitination"/>
    <property type="evidence" value="ECO:0007669"/>
    <property type="project" value="TreeGrafter"/>
</dbReference>
<evidence type="ECO:0000313" key="4">
    <source>
        <dbReference type="Proteomes" id="UP001652626"/>
    </source>
</evidence>
<dbReference type="PANTHER" id="PTHR12419">
    <property type="entry name" value="OTU DOMAIN CONTAINING PROTEIN"/>
    <property type="match status" value="1"/>
</dbReference>
<sequence length="287" mass="33213">MADISEEDETLKLEQKHKKEKKELQAQIQALKKAAKNDKTKKKELNAEITKLESNLEERHRNEIETNGNGTSPEIESDVQVVESDIKPKISKAQKRRDKKIQQERDREKEIKMQEIENINGPRNIENQAISKRLEERNLKICPIPSDGDCLYKAVAHQYELKYDKKLQVDALRDSVSQYILEHKEDFMPFLTNTDTNEMLTDQEFEEYCDKIKNTKVWGGQLEIRAISNCLKCPLTVIQASGPEAIEQGTEFPGQALTISYHRHMYSLGEHYNSTQIINKNDVKLEA</sequence>
<evidence type="ECO:0000259" key="3">
    <source>
        <dbReference type="PROSITE" id="PS50802"/>
    </source>
</evidence>
<protein>
    <submittedName>
        <fullName evidence="5">Deubiquitinase OTUD6B</fullName>
    </submittedName>
</protein>
<dbReference type="OMA" id="YELGAHY"/>
<keyword evidence="1" id="KW-0378">Hydrolase</keyword>
<dbReference type="InterPro" id="IPR038765">
    <property type="entry name" value="Papain-like_cys_pep_sf"/>
</dbReference>
<organism evidence="4 5">
    <name type="scientific">Vanessa tameamea</name>
    <name type="common">Kamehameha butterfly</name>
    <dbReference type="NCBI Taxonomy" id="334116"/>
    <lineage>
        <taxon>Eukaryota</taxon>
        <taxon>Metazoa</taxon>
        <taxon>Ecdysozoa</taxon>
        <taxon>Arthropoda</taxon>
        <taxon>Hexapoda</taxon>
        <taxon>Insecta</taxon>
        <taxon>Pterygota</taxon>
        <taxon>Neoptera</taxon>
        <taxon>Endopterygota</taxon>
        <taxon>Lepidoptera</taxon>
        <taxon>Glossata</taxon>
        <taxon>Ditrysia</taxon>
        <taxon>Papilionoidea</taxon>
        <taxon>Nymphalidae</taxon>
        <taxon>Nymphalinae</taxon>
        <taxon>Vanessa</taxon>
    </lineage>
</organism>
<feature type="compositionally biased region" description="Polar residues" evidence="2">
    <location>
        <begin position="65"/>
        <end position="74"/>
    </location>
</feature>
<dbReference type="Gene3D" id="3.90.70.80">
    <property type="match status" value="1"/>
</dbReference>
<feature type="domain" description="OTU" evidence="3">
    <location>
        <begin position="139"/>
        <end position="278"/>
    </location>
</feature>
<dbReference type="Pfam" id="PF02338">
    <property type="entry name" value="OTU"/>
    <property type="match status" value="1"/>
</dbReference>
<accession>A0A8B8HUT2</accession>
<dbReference type="PROSITE" id="PS50802">
    <property type="entry name" value="OTU"/>
    <property type="match status" value="1"/>
</dbReference>
<dbReference type="GeneID" id="113394360"/>
<dbReference type="AlphaFoldDB" id="A0A8B8HUT2"/>
<reference evidence="5" key="1">
    <citation type="submission" date="2025-08" db="UniProtKB">
        <authorList>
            <consortium name="RefSeq"/>
        </authorList>
    </citation>
    <scope>IDENTIFICATION</scope>
    <source>
        <tissue evidence="5">Whole body</tissue>
    </source>
</reference>
<feature type="compositionally biased region" description="Basic and acidic residues" evidence="2">
    <location>
        <begin position="51"/>
        <end position="64"/>
    </location>
</feature>
<evidence type="ECO:0000256" key="2">
    <source>
        <dbReference type="SAM" id="MobiDB-lite"/>
    </source>
</evidence>
<name>A0A8B8HUT2_VANTA</name>
<dbReference type="OrthoDB" id="415023at2759"/>
<evidence type="ECO:0000256" key="1">
    <source>
        <dbReference type="ARBA" id="ARBA00022801"/>
    </source>
</evidence>
<feature type="region of interest" description="Disordered" evidence="2">
    <location>
        <begin position="1"/>
        <end position="20"/>
    </location>
</feature>
<dbReference type="PANTHER" id="PTHR12419:SF10">
    <property type="entry name" value="DEUBIQUITINASE OTUD6B"/>
    <property type="match status" value="1"/>
</dbReference>
<dbReference type="InterPro" id="IPR003323">
    <property type="entry name" value="OTU_dom"/>
</dbReference>
<dbReference type="InterPro" id="IPR050704">
    <property type="entry name" value="Peptidase_C85-like"/>
</dbReference>
<dbReference type="RefSeq" id="XP_026487431.2">
    <property type="nucleotide sequence ID" value="XM_026631646.2"/>
</dbReference>
<dbReference type="InterPro" id="IPR049772">
    <property type="entry name" value="OTU_OTUD6"/>
</dbReference>
<keyword evidence="4" id="KW-1185">Reference proteome</keyword>
<dbReference type="SUPFAM" id="SSF54001">
    <property type="entry name" value="Cysteine proteinases"/>
    <property type="match status" value="1"/>
</dbReference>
<dbReference type="CDD" id="cd22761">
    <property type="entry name" value="OTU_OTUD6"/>
    <property type="match status" value="1"/>
</dbReference>
<evidence type="ECO:0000313" key="5">
    <source>
        <dbReference type="RefSeq" id="XP_026487431.2"/>
    </source>
</evidence>
<feature type="compositionally biased region" description="Basic residues" evidence="2">
    <location>
        <begin position="89"/>
        <end position="99"/>
    </location>
</feature>
<dbReference type="GO" id="GO:0004843">
    <property type="term" value="F:cysteine-type deubiquitinase activity"/>
    <property type="evidence" value="ECO:0007669"/>
    <property type="project" value="TreeGrafter"/>
</dbReference>
<dbReference type="Proteomes" id="UP001652626">
    <property type="component" value="Chromosome 4"/>
</dbReference>
<feature type="region of interest" description="Disordered" evidence="2">
    <location>
        <begin position="51"/>
        <end position="108"/>
    </location>
</feature>